<protein>
    <submittedName>
        <fullName evidence="2">Uncharacterized protein</fullName>
    </submittedName>
</protein>
<evidence type="ECO:0000256" key="1">
    <source>
        <dbReference type="SAM" id="MobiDB-lite"/>
    </source>
</evidence>
<evidence type="ECO:0000313" key="2">
    <source>
        <dbReference type="EMBL" id="CAF1385503.1"/>
    </source>
</evidence>
<feature type="compositionally biased region" description="Low complexity" evidence="1">
    <location>
        <begin position="21"/>
        <end position="32"/>
    </location>
</feature>
<feature type="compositionally biased region" description="Polar residues" evidence="1">
    <location>
        <begin position="33"/>
        <end position="42"/>
    </location>
</feature>
<feature type="compositionally biased region" description="Basic residues" evidence="1">
    <location>
        <begin position="45"/>
        <end position="76"/>
    </location>
</feature>
<organism evidence="2 4">
    <name type="scientific">Adineta steineri</name>
    <dbReference type="NCBI Taxonomy" id="433720"/>
    <lineage>
        <taxon>Eukaryota</taxon>
        <taxon>Metazoa</taxon>
        <taxon>Spiralia</taxon>
        <taxon>Gnathifera</taxon>
        <taxon>Rotifera</taxon>
        <taxon>Eurotatoria</taxon>
        <taxon>Bdelloidea</taxon>
        <taxon>Adinetida</taxon>
        <taxon>Adinetidae</taxon>
        <taxon>Adineta</taxon>
    </lineage>
</organism>
<sequence>MVKRNHTKRSHKKSKGGGFGKQSAQQKQAYQATVSPTETNQHGIEKKKIKSRRNAKTTTQKKTKRIGHKSTNRKGAHHDEHHHIQTNDTMNTSHE</sequence>
<dbReference type="AlphaFoldDB" id="A0A815JR35"/>
<evidence type="ECO:0000313" key="3">
    <source>
        <dbReference type="EMBL" id="CAF3951472.1"/>
    </source>
</evidence>
<gene>
    <name evidence="3" type="ORF">OKA104_LOCUS26983</name>
    <name evidence="2" type="ORF">VCS650_LOCUS35648</name>
</gene>
<proteinExistence type="predicted"/>
<dbReference type="EMBL" id="CAJOAY010002426">
    <property type="protein sequence ID" value="CAF3951472.1"/>
    <property type="molecule type" value="Genomic_DNA"/>
</dbReference>
<evidence type="ECO:0000313" key="4">
    <source>
        <dbReference type="Proteomes" id="UP000663891"/>
    </source>
</evidence>
<dbReference type="Proteomes" id="UP000663881">
    <property type="component" value="Unassembled WGS sequence"/>
</dbReference>
<feature type="compositionally biased region" description="Basic residues" evidence="1">
    <location>
        <begin position="1"/>
        <end position="15"/>
    </location>
</feature>
<feature type="compositionally biased region" description="Polar residues" evidence="1">
    <location>
        <begin position="86"/>
        <end position="95"/>
    </location>
</feature>
<feature type="region of interest" description="Disordered" evidence="1">
    <location>
        <begin position="1"/>
        <end position="95"/>
    </location>
</feature>
<dbReference type="Proteomes" id="UP000663891">
    <property type="component" value="Unassembled WGS sequence"/>
</dbReference>
<comment type="caution">
    <text evidence="2">The sequence shown here is derived from an EMBL/GenBank/DDBJ whole genome shotgun (WGS) entry which is preliminary data.</text>
</comment>
<dbReference type="EMBL" id="CAJNON010000819">
    <property type="protein sequence ID" value="CAF1385503.1"/>
    <property type="molecule type" value="Genomic_DNA"/>
</dbReference>
<accession>A0A815JR35</accession>
<name>A0A815JR35_9BILA</name>
<reference evidence="2" key="1">
    <citation type="submission" date="2021-02" db="EMBL/GenBank/DDBJ databases">
        <authorList>
            <person name="Nowell W R."/>
        </authorList>
    </citation>
    <scope>NUCLEOTIDE SEQUENCE</scope>
</reference>